<gene>
    <name evidence="12" type="ORF">MNOR_LOCUS15995</name>
</gene>
<feature type="non-terminal residue" evidence="12">
    <location>
        <position position="1"/>
    </location>
</feature>
<evidence type="ECO:0000256" key="10">
    <source>
        <dbReference type="ARBA" id="ARBA00022833"/>
    </source>
</evidence>
<dbReference type="GO" id="GO:0035871">
    <property type="term" value="P:protein K11-linked deubiquitination"/>
    <property type="evidence" value="ECO:0007669"/>
    <property type="project" value="TreeGrafter"/>
</dbReference>
<keyword evidence="8" id="KW-0378">Hydrolase</keyword>
<reference evidence="12 13" key="1">
    <citation type="submission" date="2024-05" db="EMBL/GenBank/DDBJ databases">
        <authorList>
            <person name="Wallberg A."/>
        </authorList>
    </citation>
    <scope>NUCLEOTIDE SEQUENCE [LARGE SCALE GENOMIC DNA]</scope>
</reference>
<dbReference type="GO" id="GO:0071108">
    <property type="term" value="P:protein K48-linked deubiquitination"/>
    <property type="evidence" value="ECO:0007669"/>
    <property type="project" value="TreeGrafter"/>
</dbReference>
<evidence type="ECO:0000256" key="8">
    <source>
        <dbReference type="ARBA" id="ARBA00022801"/>
    </source>
</evidence>
<proteinExistence type="inferred from homology"/>
<feature type="domain" description="OTU" evidence="11">
    <location>
        <begin position="49"/>
        <end position="116"/>
    </location>
</feature>
<evidence type="ECO:0000256" key="3">
    <source>
        <dbReference type="ARBA" id="ARBA00012759"/>
    </source>
</evidence>
<protein>
    <recommendedName>
        <fullName evidence="3">ubiquitinyl hydrolase 1</fullName>
        <ecNumber evidence="3">3.4.19.12</ecNumber>
    </recommendedName>
</protein>
<dbReference type="Pfam" id="PF02338">
    <property type="entry name" value="OTU"/>
    <property type="match status" value="1"/>
</dbReference>
<evidence type="ECO:0000256" key="4">
    <source>
        <dbReference type="ARBA" id="ARBA00022670"/>
    </source>
</evidence>
<sequence length="282" mass="32047">NYDRSSKVKSHTSPMTSLVIRILRSFGRNISYSFISVPESTECSGHVYESLEEIHILALAHILRRPIIVVADTTLKDVSGEPLAPIPFGGVYLPLECPPHECQSSPLLLTYDAAHFSALVVMDTHQEQHSNTQIPAIIPLTDYYHDILLIQFVIDPGEDFLWGKDDNNPLLIQKFTMTNQDKIGLLNDYLIVTQVPIPLGYLEAVALSQEEAECLENCYPVEMEKKTSEYSFNCDDGMLPYDGSKIKINPYFGRFYAKKIITYATPLDELDRFTEYRLNKNF</sequence>
<dbReference type="GO" id="GO:0070536">
    <property type="term" value="P:protein K63-linked deubiquitination"/>
    <property type="evidence" value="ECO:0007669"/>
    <property type="project" value="TreeGrafter"/>
</dbReference>
<name>A0AAV2QQR2_MEGNR</name>
<comment type="caution">
    <text evidence="12">The sequence shown here is derived from an EMBL/GenBank/DDBJ whole genome shotgun (WGS) entry which is preliminary data.</text>
</comment>
<dbReference type="Proteomes" id="UP001497623">
    <property type="component" value="Unassembled WGS sequence"/>
</dbReference>
<keyword evidence="13" id="KW-1185">Reference proteome</keyword>
<keyword evidence="5" id="KW-0479">Metal-binding</keyword>
<dbReference type="EC" id="3.4.19.12" evidence="3"/>
<dbReference type="GO" id="GO:0004843">
    <property type="term" value="F:cysteine-type deubiquitinase activity"/>
    <property type="evidence" value="ECO:0007669"/>
    <property type="project" value="UniProtKB-EC"/>
</dbReference>
<evidence type="ECO:0000256" key="7">
    <source>
        <dbReference type="ARBA" id="ARBA00022786"/>
    </source>
</evidence>
<dbReference type="GO" id="GO:0070530">
    <property type="term" value="F:K63-linked polyubiquitin modification-dependent protein binding"/>
    <property type="evidence" value="ECO:0007669"/>
    <property type="project" value="TreeGrafter"/>
</dbReference>
<keyword evidence="10" id="KW-0862">Zinc</keyword>
<evidence type="ECO:0000256" key="9">
    <source>
        <dbReference type="ARBA" id="ARBA00022807"/>
    </source>
</evidence>
<dbReference type="EMBL" id="CAXKWB010010285">
    <property type="protein sequence ID" value="CAL4097459.1"/>
    <property type="molecule type" value="Genomic_DNA"/>
</dbReference>
<keyword evidence="9" id="KW-0788">Thiol protease</keyword>
<comment type="similarity">
    <text evidence="2">Belongs to the peptidase C64 family.</text>
</comment>
<keyword evidence="6" id="KW-0863">Zinc-finger</keyword>
<dbReference type="GO" id="GO:0005737">
    <property type="term" value="C:cytoplasm"/>
    <property type="evidence" value="ECO:0007669"/>
    <property type="project" value="TreeGrafter"/>
</dbReference>
<feature type="non-terminal residue" evidence="12">
    <location>
        <position position="282"/>
    </location>
</feature>
<dbReference type="GO" id="GO:0005634">
    <property type="term" value="C:nucleus"/>
    <property type="evidence" value="ECO:0007669"/>
    <property type="project" value="TreeGrafter"/>
</dbReference>
<dbReference type="InterPro" id="IPR051346">
    <property type="entry name" value="OTU_Deubiquitinase"/>
</dbReference>
<dbReference type="PANTHER" id="PTHR13367">
    <property type="entry name" value="UBIQUITIN THIOESTERASE"/>
    <property type="match status" value="1"/>
</dbReference>
<evidence type="ECO:0000256" key="1">
    <source>
        <dbReference type="ARBA" id="ARBA00000707"/>
    </source>
</evidence>
<evidence type="ECO:0000256" key="2">
    <source>
        <dbReference type="ARBA" id="ARBA00005865"/>
    </source>
</evidence>
<evidence type="ECO:0000259" key="11">
    <source>
        <dbReference type="Pfam" id="PF02338"/>
    </source>
</evidence>
<keyword evidence="7" id="KW-0833">Ubl conjugation pathway</keyword>
<dbReference type="AlphaFoldDB" id="A0AAV2QQR2"/>
<evidence type="ECO:0000256" key="5">
    <source>
        <dbReference type="ARBA" id="ARBA00022723"/>
    </source>
</evidence>
<evidence type="ECO:0000313" key="13">
    <source>
        <dbReference type="Proteomes" id="UP001497623"/>
    </source>
</evidence>
<keyword evidence="4" id="KW-0645">Protease</keyword>
<evidence type="ECO:0000256" key="6">
    <source>
        <dbReference type="ARBA" id="ARBA00022771"/>
    </source>
</evidence>
<organism evidence="12 13">
    <name type="scientific">Meganyctiphanes norvegica</name>
    <name type="common">Northern krill</name>
    <name type="synonym">Thysanopoda norvegica</name>
    <dbReference type="NCBI Taxonomy" id="48144"/>
    <lineage>
        <taxon>Eukaryota</taxon>
        <taxon>Metazoa</taxon>
        <taxon>Ecdysozoa</taxon>
        <taxon>Arthropoda</taxon>
        <taxon>Crustacea</taxon>
        <taxon>Multicrustacea</taxon>
        <taxon>Malacostraca</taxon>
        <taxon>Eumalacostraca</taxon>
        <taxon>Eucarida</taxon>
        <taxon>Euphausiacea</taxon>
        <taxon>Euphausiidae</taxon>
        <taxon>Meganyctiphanes</taxon>
    </lineage>
</organism>
<dbReference type="InterPro" id="IPR003323">
    <property type="entry name" value="OTU_dom"/>
</dbReference>
<accession>A0AAV2QQR2</accession>
<evidence type="ECO:0000313" key="12">
    <source>
        <dbReference type="EMBL" id="CAL4097459.1"/>
    </source>
</evidence>
<dbReference type="GO" id="GO:0071947">
    <property type="term" value="P:protein deubiquitination involved in ubiquitin-dependent protein catabolic process"/>
    <property type="evidence" value="ECO:0007669"/>
    <property type="project" value="TreeGrafter"/>
</dbReference>
<dbReference type="PANTHER" id="PTHR13367:SF27">
    <property type="entry name" value="OTU DOMAIN-CONTAINING PROTEIN"/>
    <property type="match status" value="1"/>
</dbReference>
<dbReference type="GO" id="GO:0008270">
    <property type="term" value="F:zinc ion binding"/>
    <property type="evidence" value="ECO:0007669"/>
    <property type="project" value="UniProtKB-KW"/>
</dbReference>
<comment type="catalytic activity">
    <reaction evidence="1">
        <text>Thiol-dependent hydrolysis of ester, thioester, amide, peptide and isopeptide bonds formed by the C-terminal Gly of ubiquitin (a 76-residue protein attached to proteins as an intracellular targeting signal).</text>
        <dbReference type="EC" id="3.4.19.12"/>
    </reaction>
</comment>